<evidence type="ECO:0000256" key="1">
    <source>
        <dbReference type="ARBA" id="ARBA00022679"/>
    </source>
</evidence>
<keyword evidence="3 7" id="KW-0418">Kinase</keyword>
<proteinExistence type="predicted"/>
<dbReference type="InterPro" id="IPR051681">
    <property type="entry name" value="Ser/Thr_Kinases-Pseudokinases"/>
</dbReference>
<dbReference type="SUPFAM" id="SSF56112">
    <property type="entry name" value="Protein kinase-like (PK-like)"/>
    <property type="match status" value="1"/>
</dbReference>
<feature type="domain" description="Protein kinase" evidence="6">
    <location>
        <begin position="15"/>
        <end position="308"/>
    </location>
</feature>
<feature type="compositionally biased region" description="Polar residues" evidence="5">
    <location>
        <begin position="363"/>
        <end position="374"/>
    </location>
</feature>
<organism evidence="7 8">
    <name type="scientific">Streptomyces eurocidicus</name>
    <name type="common">Streptoverticillium eurocidicus</name>
    <dbReference type="NCBI Taxonomy" id="66423"/>
    <lineage>
        <taxon>Bacteria</taxon>
        <taxon>Bacillati</taxon>
        <taxon>Actinomycetota</taxon>
        <taxon>Actinomycetes</taxon>
        <taxon>Kitasatosporales</taxon>
        <taxon>Streptomycetaceae</taxon>
        <taxon>Streptomyces</taxon>
    </lineage>
</organism>
<dbReference type="Proteomes" id="UP000528608">
    <property type="component" value="Unassembled WGS sequence"/>
</dbReference>
<dbReference type="GO" id="GO:0005524">
    <property type="term" value="F:ATP binding"/>
    <property type="evidence" value="ECO:0007669"/>
    <property type="project" value="UniProtKB-KW"/>
</dbReference>
<keyword evidence="2" id="KW-0547">Nucleotide-binding</keyword>
<evidence type="ECO:0000259" key="6">
    <source>
        <dbReference type="PROSITE" id="PS50011"/>
    </source>
</evidence>
<dbReference type="InterPro" id="IPR011009">
    <property type="entry name" value="Kinase-like_dom_sf"/>
</dbReference>
<evidence type="ECO:0000256" key="5">
    <source>
        <dbReference type="SAM" id="MobiDB-lite"/>
    </source>
</evidence>
<comment type="caution">
    <text evidence="7">The sequence shown here is derived from an EMBL/GenBank/DDBJ whole genome shotgun (WGS) entry which is preliminary data.</text>
</comment>
<evidence type="ECO:0000256" key="2">
    <source>
        <dbReference type="ARBA" id="ARBA00022741"/>
    </source>
</evidence>
<feature type="region of interest" description="Disordered" evidence="5">
    <location>
        <begin position="338"/>
        <end position="374"/>
    </location>
</feature>
<dbReference type="PANTHER" id="PTHR44329">
    <property type="entry name" value="SERINE/THREONINE-PROTEIN KINASE TNNI3K-RELATED"/>
    <property type="match status" value="1"/>
</dbReference>
<name>A0A7W8BFF3_STREU</name>
<evidence type="ECO:0000256" key="3">
    <source>
        <dbReference type="ARBA" id="ARBA00022777"/>
    </source>
</evidence>
<evidence type="ECO:0000256" key="4">
    <source>
        <dbReference type="ARBA" id="ARBA00022840"/>
    </source>
</evidence>
<dbReference type="PANTHER" id="PTHR44329:SF288">
    <property type="entry name" value="MITOGEN-ACTIVATED PROTEIN KINASE KINASE KINASE 20"/>
    <property type="match status" value="1"/>
</dbReference>
<evidence type="ECO:0000313" key="7">
    <source>
        <dbReference type="EMBL" id="MBB5121301.1"/>
    </source>
</evidence>
<evidence type="ECO:0000313" key="8">
    <source>
        <dbReference type="Proteomes" id="UP000528608"/>
    </source>
</evidence>
<dbReference type="GO" id="GO:0004674">
    <property type="term" value="F:protein serine/threonine kinase activity"/>
    <property type="evidence" value="ECO:0007669"/>
    <property type="project" value="TreeGrafter"/>
</dbReference>
<dbReference type="SMART" id="SM00220">
    <property type="entry name" value="S_TKc"/>
    <property type="match status" value="1"/>
</dbReference>
<dbReference type="Pfam" id="PF00069">
    <property type="entry name" value="Pkinase"/>
    <property type="match status" value="1"/>
</dbReference>
<keyword evidence="1" id="KW-0808">Transferase</keyword>
<gene>
    <name evidence="7" type="ORF">FHS36_004755</name>
</gene>
<accession>A0A7W8BFF3</accession>
<protein>
    <submittedName>
        <fullName evidence="7">DNA-binding helix-hairpin-helix protein with protein kinase domain</fullName>
    </submittedName>
</protein>
<dbReference type="EMBL" id="JACHJF010000017">
    <property type="protein sequence ID" value="MBB5121301.1"/>
    <property type="molecule type" value="Genomic_DNA"/>
</dbReference>
<dbReference type="OrthoDB" id="5782056at2"/>
<dbReference type="AlphaFoldDB" id="A0A7W8BFF3"/>
<dbReference type="GO" id="GO:0003677">
    <property type="term" value="F:DNA binding"/>
    <property type="evidence" value="ECO:0007669"/>
    <property type="project" value="UniProtKB-KW"/>
</dbReference>
<keyword evidence="7" id="KW-0238">DNA-binding</keyword>
<keyword evidence="4" id="KW-0067">ATP-binding</keyword>
<reference evidence="7 8" key="1">
    <citation type="submission" date="2020-08" db="EMBL/GenBank/DDBJ databases">
        <title>Genomic Encyclopedia of Type Strains, Phase III (KMG-III): the genomes of soil and plant-associated and newly described type strains.</title>
        <authorList>
            <person name="Whitman W."/>
        </authorList>
    </citation>
    <scope>NUCLEOTIDE SEQUENCE [LARGE SCALE GENOMIC DNA]</scope>
    <source>
        <strain evidence="7 8">CECT 3259</strain>
    </source>
</reference>
<dbReference type="PROSITE" id="PS50011">
    <property type="entry name" value="PROTEIN_KINASE_DOM"/>
    <property type="match status" value="1"/>
</dbReference>
<dbReference type="Gene3D" id="1.10.510.10">
    <property type="entry name" value="Transferase(Phosphotransferase) domain 1"/>
    <property type="match status" value="1"/>
</dbReference>
<dbReference type="InterPro" id="IPR000719">
    <property type="entry name" value="Prot_kinase_dom"/>
</dbReference>
<sequence length="374" mass="40058">MTMTLTVVSGSGRAWRLTERIGSGSEGVVYAVDDARPLVAKLVPDPLDPAAYRRRIARLVRQRREPRAVRLLAGTPTRVAWPLAGVRAGGPGAGGVDGYVMTDMRHAHRPFAHLLTPRSRAAFLPHATWATALAAALSLARLLADLHAEGYVVGDLKPDNLWVDAHGGVGIADVDSWQFAVGDEVFPGRMGSPGHTAPERIGAPAGTAPDRASDVFVLAVLVHELLMCGLHPFAGHPVSGDYLSYDDNVLHGRCRLLDRASVVLPRSAPPADLLPRRLTALFRAAFGGVRPPASTWVEALAAEADPARLRTCRRNPLHVHTAERPWCPWCDLAERGTDDRPAPDQGPRRGGGAAPGAQNAQDMTGTEGSTVWRR</sequence>